<evidence type="ECO:0000313" key="2">
    <source>
        <dbReference type="Proteomes" id="UP000562492"/>
    </source>
</evidence>
<comment type="caution">
    <text evidence="1">The sequence shown here is derived from an EMBL/GenBank/DDBJ whole genome shotgun (WGS) entry which is preliminary data.</text>
</comment>
<dbReference type="EMBL" id="JACHKZ010000002">
    <property type="protein sequence ID" value="MBB6576537.1"/>
    <property type="molecule type" value="Genomic_DNA"/>
</dbReference>
<reference evidence="1 2" key="1">
    <citation type="submission" date="2020-08" db="EMBL/GenBank/DDBJ databases">
        <title>Functional genomics of gut bacteria from endangered species of beetles.</title>
        <authorList>
            <person name="Carlos-Shanley C."/>
        </authorList>
    </citation>
    <scope>NUCLEOTIDE SEQUENCE [LARGE SCALE GENOMIC DNA]</scope>
    <source>
        <strain evidence="1 2">S00124</strain>
    </source>
</reference>
<accession>A0ABR6RBN9</accession>
<name>A0ABR6RBN9_9BURK</name>
<keyword evidence="2" id="KW-1185">Reference proteome</keyword>
<dbReference type="Proteomes" id="UP000562492">
    <property type="component" value="Unassembled WGS sequence"/>
</dbReference>
<sequence length="30" mass="3161">MNAPVMKAKTCAAMGRAGFDGDGVEMLLFK</sequence>
<protein>
    <submittedName>
        <fullName evidence="1">Uncharacterized protein</fullName>
    </submittedName>
</protein>
<organism evidence="1 2">
    <name type="scientific">Comamonas odontotermitis</name>
    <dbReference type="NCBI Taxonomy" id="379895"/>
    <lineage>
        <taxon>Bacteria</taxon>
        <taxon>Pseudomonadati</taxon>
        <taxon>Pseudomonadota</taxon>
        <taxon>Betaproteobacteria</taxon>
        <taxon>Burkholderiales</taxon>
        <taxon>Comamonadaceae</taxon>
        <taxon>Comamonas</taxon>
    </lineage>
</organism>
<proteinExistence type="predicted"/>
<gene>
    <name evidence="1" type="ORF">HNP33_000585</name>
</gene>
<evidence type="ECO:0000313" key="1">
    <source>
        <dbReference type="EMBL" id="MBB6576537.1"/>
    </source>
</evidence>